<evidence type="ECO:0000313" key="6">
    <source>
        <dbReference type="Proteomes" id="UP001447188"/>
    </source>
</evidence>
<feature type="repeat" description="ANK" evidence="3">
    <location>
        <begin position="530"/>
        <end position="562"/>
    </location>
</feature>
<dbReference type="SUPFAM" id="SSF48403">
    <property type="entry name" value="Ankyrin repeat"/>
    <property type="match status" value="3"/>
</dbReference>
<dbReference type="Pfam" id="PF13857">
    <property type="entry name" value="Ank_5"/>
    <property type="match status" value="1"/>
</dbReference>
<accession>A0ABR3GFW8</accession>
<feature type="repeat" description="ANK" evidence="3">
    <location>
        <begin position="596"/>
        <end position="628"/>
    </location>
</feature>
<dbReference type="EMBL" id="JBBBZM010000088">
    <property type="protein sequence ID" value="KAL0634675.1"/>
    <property type="molecule type" value="Genomic_DNA"/>
</dbReference>
<keyword evidence="1" id="KW-0677">Repeat</keyword>
<dbReference type="Pfam" id="PF12796">
    <property type="entry name" value="Ank_2"/>
    <property type="match status" value="4"/>
</dbReference>
<dbReference type="Gene3D" id="1.25.40.20">
    <property type="entry name" value="Ankyrin repeat-containing domain"/>
    <property type="match status" value="5"/>
</dbReference>
<dbReference type="InterPro" id="IPR002110">
    <property type="entry name" value="Ankyrin_rpt"/>
</dbReference>
<evidence type="ECO:0000256" key="3">
    <source>
        <dbReference type="PROSITE-ProRule" id="PRU00023"/>
    </source>
</evidence>
<feature type="repeat" description="ANK" evidence="3">
    <location>
        <begin position="386"/>
        <end position="418"/>
    </location>
</feature>
<feature type="compositionally biased region" description="Polar residues" evidence="4">
    <location>
        <begin position="1"/>
        <end position="14"/>
    </location>
</feature>
<dbReference type="PROSITE" id="PS50297">
    <property type="entry name" value="ANK_REP_REGION"/>
    <property type="match status" value="8"/>
</dbReference>
<dbReference type="InterPro" id="IPR051637">
    <property type="entry name" value="Ank_repeat_dom-contain_49"/>
</dbReference>
<dbReference type="InterPro" id="IPR036770">
    <property type="entry name" value="Ankyrin_rpt-contain_sf"/>
</dbReference>
<dbReference type="SMART" id="SM00248">
    <property type="entry name" value="ANK"/>
    <property type="match status" value="14"/>
</dbReference>
<evidence type="ECO:0000313" key="5">
    <source>
        <dbReference type="EMBL" id="KAL0634675.1"/>
    </source>
</evidence>
<dbReference type="PROSITE" id="PS50088">
    <property type="entry name" value="ANK_REPEAT"/>
    <property type="match status" value="9"/>
</dbReference>
<evidence type="ECO:0000256" key="1">
    <source>
        <dbReference type="ARBA" id="ARBA00022737"/>
    </source>
</evidence>
<feature type="region of interest" description="Disordered" evidence="4">
    <location>
        <begin position="1"/>
        <end position="25"/>
    </location>
</feature>
<feature type="repeat" description="ANK" evidence="3">
    <location>
        <begin position="279"/>
        <end position="311"/>
    </location>
</feature>
<reference evidence="5 6" key="1">
    <citation type="submission" date="2024-02" db="EMBL/GenBank/DDBJ databases">
        <title>Discinaceae phylogenomics.</title>
        <authorList>
            <person name="Dirks A.C."/>
            <person name="James T.Y."/>
        </authorList>
    </citation>
    <scope>NUCLEOTIDE SEQUENCE [LARGE SCALE GENOMIC DNA]</scope>
    <source>
        <strain evidence="5 6">ACD0624</strain>
    </source>
</reference>
<dbReference type="Pfam" id="PF00023">
    <property type="entry name" value="Ank"/>
    <property type="match status" value="1"/>
</dbReference>
<gene>
    <name evidence="5" type="primary">KANK4</name>
    <name evidence="5" type="ORF">Q9L58_006401</name>
</gene>
<evidence type="ECO:0000256" key="4">
    <source>
        <dbReference type="SAM" id="MobiDB-lite"/>
    </source>
</evidence>
<sequence length="691" mass="73907">MRLINSLLSPSHANDASHHTAPPQTFQPDVTFGLTMVDSRLDDELSVASIEFTDTPLWLQALNADPCGFPKRTILGTIWKGVDRSATDEHGQTAFIRAVIDGSLHMHFAEMLAEFPDTDVNIQDHHGRTALHWACAGDLSDMVKLCLSVPECDVGVKDSDGFTAFDLSLRSGNQVITTLFYKDIFDTEEQYPQAALLRALTVSSEPGFDRPVFPGIAIFDPIEDRNKPLVQALIARGVELTATNQDGDTALHVAARLDDIETARMLLEAGSDVDARGNGGATPLHYAVRTADQDLIQILLGWEADITVEDKDGYSAVDWAAQRGHLDIEQFLLGHEVDAVLGGVSGRAGLPPGLTGEMTKMVGEEVAVDMLLVRIQNDDIESTGENGRTALLQAVADSDLDRVRALLRMGANIEATDTRGWTALHLVSGEDGSTWLHLVAGDSRVEIVRALLAKGAKTQAVNTSGATPLHVAARRGHTEIVGILLAAGAEIDASCDVKWTALYEAVSGGYVETVESLIAQGAKIDVINNDGETPLHIAARGGHTEIVVILLAAGVEIDAACDANWTALYEAVFGEDVETVELLIAQGAQIDTVDSYGDTALHNAVRRGSYDVVRALVVGGANLEARGMSGTALQVASQDGNDEMVKILKSAGAHTTSVGRWSYSVLDRLGLKDKPNSARRPGSTENKLVLE</sequence>
<keyword evidence="2 3" id="KW-0040">ANK repeat</keyword>
<dbReference type="PANTHER" id="PTHR24180">
    <property type="entry name" value="CYCLIN-DEPENDENT KINASE INHIBITOR 2C-RELATED"/>
    <property type="match status" value="1"/>
</dbReference>
<feature type="repeat" description="ANK" evidence="3">
    <location>
        <begin position="431"/>
        <end position="463"/>
    </location>
</feature>
<dbReference type="PANTHER" id="PTHR24180:SF45">
    <property type="entry name" value="POLY [ADP-RIBOSE] POLYMERASE TANKYRASE"/>
    <property type="match status" value="1"/>
</dbReference>
<name>A0ABR3GFW8_9PEZI</name>
<comment type="caution">
    <text evidence="5">The sequence shown here is derived from an EMBL/GenBank/DDBJ whole genome shotgun (WGS) entry which is preliminary data.</text>
</comment>
<feature type="repeat" description="ANK" evidence="3">
    <location>
        <begin position="246"/>
        <end position="278"/>
    </location>
</feature>
<feature type="repeat" description="ANK" evidence="3">
    <location>
        <begin position="563"/>
        <end position="595"/>
    </location>
</feature>
<protein>
    <submittedName>
        <fullName evidence="5">KN motif</fullName>
    </submittedName>
</protein>
<evidence type="ECO:0000256" key="2">
    <source>
        <dbReference type="ARBA" id="ARBA00023043"/>
    </source>
</evidence>
<proteinExistence type="predicted"/>
<organism evidence="5 6">
    <name type="scientific">Discina gigas</name>
    <dbReference type="NCBI Taxonomy" id="1032678"/>
    <lineage>
        <taxon>Eukaryota</taxon>
        <taxon>Fungi</taxon>
        <taxon>Dikarya</taxon>
        <taxon>Ascomycota</taxon>
        <taxon>Pezizomycotina</taxon>
        <taxon>Pezizomycetes</taxon>
        <taxon>Pezizales</taxon>
        <taxon>Discinaceae</taxon>
        <taxon>Discina</taxon>
    </lineage>
</organism>
<feature type="repeat" description="ANK" evidence="3">
    <location>
        <begin position="497"/>
        <end position="529"/>
    </location>
</feature>
<keyword evidence="6" id="KW-1185">Reference proteome</keyword>
<dbReference type="Proteomes" id="UP001447188">
    <property type="component" value="Unassembled WGS sequence"/>
</dbReference>
<dbReference type="PRINTS" id="PR01415">
    <property type="entry name" value="ANKYRIN"/>
</dbReference>
<feature type="repeat" description="ANK" evidence="3">
    <location>
        <begin position="464"/>
        <end position="496"/>
    </location>
</feature>